<dbReference type="STRING" id="662367.SAMN05216167_11485"/>
<protein>
    <submittedName>
        <fullName evidence="2">Uncharacterized protein</fullName>
    </submittedName>
</protein>
<evidence type="ECO:0000256" key="1">
    <source>
        <dbReference type="SAM" id="Phobius"/>
    </source>
</evidence>
<evidence type="ECO:0000313" key="3">
    <source>
        <dbReference type="Proteomes" id="UP000198598"/>
    </source>
</evidence>
<reference evidence="2 3" key="1">
    <citation type="submission" date="2016-10" db="EMBL/GenBank/DDBJ databases">
        <authorList>
            <person name="de Groot N.N."/>
        </authorList>
    </citation>
    <scope>NUCLEOTIDE SEQUENCE [LARGE SCALE GENOMIC DNA]</scope>
    <source>
        <strain evidence="2 3">DSM 26130</strain>
    </source>
</reference>
<sequence length="72" mass="8288">MTLAIAYAHLFNMPAEHTGNTFYHHYFLTVCVVYLAIASLLAVVVLYSVADEDFHIASRQRELRLFHFSLPM</sequence>
<accession>A0A1I2ATI6</accession>
<name>A0A1I2ATI6_9BACT</name>
<gene>
    <name evidence="2" type="ORF">SAMN05216167_11485</name>
</gene>
<dbReference type="AlphaFoldDB" id="A0A1I2ATI6"/>
<dbReference type="EMBL" id="FOLQ01000014">
    <property type="protein sequence ID" value="SFE47315.1"/>
    <property type="molecule type" value="Genomic_DNA"/>
</dbReference>
<keyword evidence="3" id="KW-1185">Reference proteome</keyword>
<evidence type="ECO:0000313" key="2">
    <source>
        <dbReference type="EMBL" id="SFE47315.1"/>
    </source>
</evidence>
<dbReference type="Proteomes" id="UP000198598">
    <property type="component" value="Unassembled WGS sequence"/>
</dbReference>
<proteinExistence type="predicted"/>
<keyword evidence="1" id="KW-1133">Transmembrane helix</keyword>
<feature type="transmembrane region" description="Helical" evidence="1">
    <location>
        <begin position="26"/>
        <end position="50"/>
    </location>
</feature>
<keyword evidence="1" id="KW-0472">Membrane</keyword>
<organism evidence="2 3">
    <name type="scientific">Spirosoma endophyticum</name>
    <dbReference type="NCBI Taxonomy" id="662367"/>
    <lineage>
        <taxon>Bacteria</taxon>
        <taxon>Pseudomonadati</taxon>
        <taxon>Bacteroidota</taxon>
        <taxon>Cytophagia</taxon>
        <taxon>Cytophagales</taxon>
        <taxon>Cytophagaceae</taxon>
        <taxon>Spirosoma</taxon>
    </lineage>
</organism>
<keyword evidence="1" id="KW-0812">Transmembrane</keyword>